<name>A0A1F7I893_9BACT</name>
<dbReference type="AlphaFoldDB" id="A0A1F7I893"/>
<accession>A0A1F7I893</accession>
<evidence type="ECO:0000313" key="2">
    <source>
        <dbReference type="Proteomes" id="UP000177698"/>
    </source>
</evidence>
<proteinExistence type="predicted"/>
<organism evidence="1 2">
    <name type="scientific">Candidatus Roizmanbacteria bacterium RIFCSPLOWO2_01_FULL_37_12</name>
    <dbReference type="NCBI Taxonomy" id="1802056"/>
    <lineage>
        <taxon>Bacteria</taxon>
        <taxon>Candidatus Roizmaniibacteriota</taxon>
    </lineage>
</organism>
<dbReference type="STRING" id="1802056.A2954_02220"/>
<comment type="caution">
    <text evidence="1">The sequence shown here is derived from an EMBL/GenBank/DDBJ whole genome shotgun (WGS) entry which is preliminary data.</text>
</comment>
<evidence type="ECO:0008006" key="3">
    <source>
        <dbReference type="Google" id="ProtNLM"/>
    </source>
</evidence>
<dbReference type="SUPFAM" id="SSF52317">
    <property type="entry name" value="Class I glutamine amidotransferase-like"/>
    <property type="match status" value="1"/>
</dbReference>
<dbReference type="EMBL" id="MGAG01000039">
    <property type="protein sequence ID" value="OGK39584.1"/>
    <property type="molecule type" value="Genomic_DNA"/>
</dbReference>
<sequence>MTSPKGENFRAQIIDFNPRRMNTEEAAGIPTDLRPLVADKRQYPLHIGSLLPTDVAWYSPGHPWFFRDVLSNSRETDELNKANVLILTGSGMSAFQYQNISFAEGPPGFEDTLLMITEQKVKDFMAQGKSVFANCFGGQLGVLALGGKIGRLPEVVPGTTTTEAGWLSQRLTEAGKRDPIFGNGNLPEQFYAPHFHNDYVAELPPVDLMIPTDSGRMFVVKSEVLAVRNGYLGKNGLEHPEQEFIMASVIEVDTGAVLYQVQAHPEMSVRQYANFLVRQNPWLADEMGSEYYEQALTVPEEADFSAANIIPNFIALARERYEASQKIMFSRAAIAQNLGALYQHMIK</sequence>
<reference evidence="1 2" key="1">
    <citation type="journal article" date="2016" name="Nat. Commun.">
        <title>Thousands of microbial genomes shed light on interconnected biogeochemical processes in an aquifer system.</title>
        <authorList>
            <person name="Anantharaman K."/>
            <person name="Brown C.T."/>
            <person name="Hug L.A."/>
            <person name="Sharon I."/>
            <person name="Castelle C.J."/>
            <person name="Probst A.J."/>
            <person name="Thomas B.C."/>
            <person name="Singh A."/>
            <person name="Wilkins M.J."/>
            <person name="Karaoz U."/>
            <person name="Brodie E.L."/>
            <person name="Williams K.H."/>
            <person name="Hubbard S.S."/>
            <person name="Banfield J.F."/>
        </authorList>
    </citation>
    <scope>NUCLEOTIDE SEQUENCE [LARGE SCALE GENOMIC DNA]</scope>
</reference>
<gene>
    <name evidence="1" type="ORF">A2954_02220</name>
</gene>
<evidence type="ECO:0000313" key="1">
    <source>
        <dbReference type="EMBL" id="OGK39584.1"/>
    </source>
</evidence>
<protein>
    <recommendedName>
        <fullName evidence="3">Glutamine amidotransferase domain-containing protein</fullName>
    </recommendedName>
</protein>
<dbReference type="Proteomes" id="UP000177698">
    <property type="component" value="Unassembled WGS sequence"/>
</dbReference>
<dbReference type="InterPro" id="IPR029062">
    <property type="entry name" value="Class_I_gatase-like"/>
</dbReference>
<dbReference type="Gene3D" id="3.40.50.880">
    <property type="match status" value="1"/>
</dbReference>